<comment type="caution">
    <text evidence="1">The sequence shown here is derived from an EMBL/GenBank/DDBJ whole genome shotgun (WGS) entry which is preliminary data.</text>
</comment>
<dbReference type="EMBL" id="JAJJMB010011222">
    <property type="protein sequence ID" value="KAI3903534.1"/>
    <property type="molecule type" value="Genomic_DNA"/>
</dbReference>
<sequence length="77" mass="8697">TGGRLTCLQDKACHYCSIRGRGLKALFLVFWNFSTALEQAKSGTRADSIKNLERTDHLLSNGPCVIWHTEKLDHPIR</sequence>
<gene>
    <name evidence="1" type="ORF">MKW98_032188</name>
</gene>
<protein>
    <submittedName>
        <fullName evidence="1">Uncharacterized protein</fullName>
    </submittedName>
</protein>
<dbReference type="Proteomes" id="UP001202328">
    <property type="component" value="Unassembled WGS sequence"/>
</dbReference>
<evidence type="ECO:0000313" key="1">
    <source>
        <dbReference type="EMBL" id="KAI3903534.1"/>
    </source>
</evidence>
<proteinExistence type="predicted"/>
<keyword evidence="2" id="KW-1185">Reference proteome</keyword>
<organism evidence="1 2">
    <name type="scientific">Papaver atlanticum</name>
    <dbReference type="NCBI Taxonomy" id="357466"/>
    <lineage>
        <taxon>Eukaryota</taxon>
        <taxon>Viridiplantae</taxon>
        <taxon>Streptophyta</taxon>
        <taxon>Embryophyta</taxon>
        <taxon>Tracheophyta</taxon>
        <taxon>Spermatophyta</taxon>
        <taxon>Magnoliopsida</taxon>
        <taxon>Ranunculales</taxon>
        <taxon>Papaveraceae</taxon>
        <taxon>Papaveroideae</taxon>
        <taxon>Papaver</taxon>
    </lineage>
</organism>
<name>A0AAD4SFS2_9MAGN</name>
<feature type="non-terminal residue" evidence="1">
    <location>
        <position position="1"/>
    </location>
</feature>
<evidence type="ECO:0000313" key="2">
    <source>
        <dbReference type="Proteomes" id="UP001202328"/>
    </source>
</evidence>
<accession>A0AAD4SFS2</accession>
<dbReference type="AlphaFoldDB" id="A0AAD4SFS2"/>
<reference evidence="1" key="1">
    <citation type="submission" date="2022-04" db="EMBL/GenBank/DDBJ databases">
        <title>A functionally conserved STORR gene fusion in Papaver species that diverged 16.8 million years ago.</title>
        <authorList>
            <person name="Catania T."/>
        </authorList>
    </citation>
    <scope>NUCLEOTIDE SEQUENCE</scope>
    <source>
        <strain evidence="1">S-188037</strain>
    </source>
</reference>